<evidence type="ECO:0000313" key="1">
    <source>
        <dbReference type="EMBL" id="KAF2018729.1"/>
    </source>
</evidence>
<organism evidence="1 2">
    <name type="scientific">Aaosphaeria arxii CBS 175.79</name>
    <dbReference type="NCBI Taxonomy" id="1450172"/>
    <lineage>
        <taxon>Eukaryota</taxon>
        <taxon>Fungi</taxon>
        <taxon>Dikarya</taxon>
        <taxon>Ascomycota</taxon>
        <taxon>Pezizomycotina</taxon>
        <taxon>Dothideomycetes</taxon>
        <taxon>Pleosporomycetidae</taxon>
        <taxon>Pleosporales</taxon>
        <taxon>Pleosporales incertae sedis</taxon>
        <taxon>Aaosphaeria</taxon>
    </lineage>
</organism>
<reference evidence="1" key="1">
    <citation type="journal article" date="2020" name="Stud. Mycol.">
        <title>101 Dothideomycetes genomes: a test case for predicting lifestyles and emergence of pathogens.</title>
        <authorList>
            <person name="Haridas S."/>
            <person name="Albert R."/>
            <person name="Binder M."/>
            <person name="Bloem J."/>
            <person name="Labutti K."/>
            <person name="Salamov A."/>
            <person name="Andreopoulos B."/>
            <person name="Baker S."/>
            <person name="Barry K."/>
            <person name="Bills G."/>
            <person name="Bluhm B."/>
            <person name="Cannon C."/>
            <person name="Castanera R."/>
            <person name="Culley D."/>
            <person name="Daum C."/>
            <person name="Ezra D."/>
            <person name="Gonzalez J."/>
            <person name="Henrissat B."/>
            <person name="Kuo A."/>
            <person name="Liang C."/>
            <person name="Lipzen A."/>
            <person name="Lutzoni F."/>
            <person name="Magnuson J."/>
            <person name="Mondo S."/>
            <person name="Nolan M."/>
            <person name="Ohm R."/>
            <person name="Pangilinan J."/>
            <person name="Park H.-J."/>
            <person name="Ramirez L."/>
            <person name="Alfaro M."/>
            <person name="Sun H."/>
            <person name="Tritt A."/>
            <person name="Yoshinaga Y."/>
            <person name="Zwiers L.-H."/>
            <person name="Turgeon B."/>
            <person name="Goodwin S."/>
            <person name="Spatafora J."/>
            <person name="Crous P."/>
            <person name="Grigoriev I."/>
        </authorList>
    </citation>
    <scope>NUCLEOTIDE SEQUENCE</scope>
    <source>
        <strain evidence="1">CBS 175.79</strain>
    </source>
</reference>
<keyword evidence="2" id="KW-1185">Reference proteome</keyword>
<dbReference type="GeneID" id="54278120"/>
<gene>
    <name evidence="1" type="ORF">BU24DRAFT_103785</name>
</gene>
<dbReference type="EMBL" id="ML978067">
    <property type="protein sequence ID" value="KAF2018729.1"/>
    <property type="molecule type" value="Genomic_DNA"/>
</dbReference>
<dbReference type="Proteomes" id="UP000799778">
    <property type="component" value="Unassembled WGS sequence"/>
</dbReference>
<name>A0A6A5Y0E7_9PLEO</name>
<dbReference type="RefSeq" id="XP_033387068.1">
    <property type="nucleotide sequence ID" value="XM_033520723.1"/>
</dbReference>
<proteinExistence type="predicted"/>
<dbReference type="AlphaFoldDB" id="A0A6A5Y0E7"/>
<protein>
    <submittedName>
        <fullName evidence="1">Uncharacterized protein</fullName>
    </submittedName>
</protein>
<accession>A0A6A5Y0E7</accession>
<evidence type="ECO:0000313" key="2">
    <source>
        <dbReference type="Proteomes" id="UP000799778"/>
    </source>
</evidence>
<sequence length="150" mass="17192">MVSDRRPAKSSFECIIIKFLFQVQPGTGRRECKECVVGIRRYLERSLPLMSNRKRSIETEVGSNGPYSKSTATQGWYLRRHSQFGRRKDSSKQVGGLQRSRQRLVHLPDLWPVKPIPFNERPVIYQEQPTATVVEGSRRLCSLRLGMASG</sequence>